<dbReference type="Pfam" id="PF00096">
    <property type="entry name" value="zf-C2H2"/>
    <property type="match status" value="5"/>
</dbReference>
<feature type="domain" description="C2H2-type" evidence="6">
    <location>
        <begin position="134"/>
        <end position="157"/>
    </location>
</feature>
<dbReference type="PANTHER" id="PTHR24379:SF121">
    <property type="entry name" value="C2H2-TYPE DOMAIN-CONTAINING PROTEIN"/>
    <property type="match status" value="1"/>
</dbReference>
<evidence type="ECO:0000256" key="1">
    <source>
        <dbReference type="ARBA" id="ARBA00022723"/>
    </source>
</evidence>
<dbReference type="SMART" id="SM00355">
    <property type="entry name" value="ZnF_C2H2"/>
    <property type="match status" value="10"/>
</dbReference>
<protein>
    <recommendedName>
        <fullName evidence="6">C2H2-type domain-containing protein</fullName>
    </recommendedName>
</protein>
<reference evidence="7 8" key="1">
    <citation type="submission" date="2024-06" db="EMBL/GenBank/DDBJ databases">
        <title>A chromosome-level genome assembly of beet webworm, Loxostege sticticalis.</title>
        <authorList>
            <person name="Zhang Y."/>
        </authorList>
    </citation>
    <scope>NUCLEOTIDE SEQUENCE [LARGE SCALE GENOMIC DNA]</scope>
    <source>
        <strain evidence="7">AQ026</strain>
        <tissue evidence="7">Whole body</tissue>
    </source>
</reference>
<dbReference type="PROSITE" id="PS50157">
    <property type="entry name" value="ZINC_FINGER_C2H2_2"/>
    <property type="match status" value="7"/>
</dbReference>
<feature type="domain" description="C2H2-type" evidence="6">
    <location>
        <begin position="338"/>
        <end position="366"/>
    </location>
</feature>
<feature type="domain" description="C2H2-type" evidence="6">
    <location>
        <begin position="395"/>
        <end position="422"/>
    </location>
</feature>
<evidence type="ECO:0000313" key="7">
    <source>
        <dbReference type="EMBL" id="KAL0853068.1"/>
    </source>
</evidence>
<dbReference type="EMBL" id="JBEUOH010000031">
    <property type="protein sequence ID" value="KAL0853068.1"/>
    <property type="molecule type" value="Genomic_DNA"/>
</dbReference>
<dbReference type="PANTHER" id="PTHR24379">
    <property type="entry name" value="KRAB AND ZINC FINGER DOMAIN-CONTAINING"/>
    <property type="match status" value="1"/>
</dbReference>
<gene>
    <name evidence="7" type="ORF">ABMA27_012843</name>
</gene>
<evidence type="ECO:0000256" key="2">
    <source>
        <dbReference type="ARBA" id="ARBA00022737"/>
    </source>
</evidence>
<evidence type="ECO:0000256" key="5">
    <source>
        <dbReference type="PROSITE-ProRule" id="PRU00042"/>
    </source>
</evidence>
<dbReference type="Gene3D" id="3.30.160.60">
    <property type="entry name" value="Classic Zinc Finger"/>
    <property type="match status" value="5"/>
</dbReference>
<keyword evidence="8" id="KW-1185">Reference proteome</keyword>
<dbReference type="Pfam" id="PF13912">
    <property type="entry name" value="zf-C2H2_6"/>
    <property type="match status" value="1"/>
</dbReference>
<feature type="domain" description="C2H2-type" evidence="6">
    <location>
        <begin position="252"/>
        <end position="279"/>
    </location>
</feature>
<feature type="domain" description="C2H2-type" evidence="6">
    <location>
        <begin position="367"/>
        <end position="394"/>
    </location>
</feature>
<name>A0ABR3GZZ6_LOXSC</name>
<evidence type="ECO:0000256" key="3">
    <source>
        <dbReference type="ARBA" id="ARBA00022771"/>
    </source>
</evidence>
<keyword evidence="2" id="KW-0677">Repeat</keyword>
<feature type="domain" description="C2H2-type" evidence="6">
    <location>
        <begin position="279"/>
        <end position="307"/>
    </location>
</feature>
<keyword evidence="3 5" id="KW-0863">Zinc-finger</keyword>
<dbReference type="InterPro" id="IPR036236">
    <property type="entry name" value="Znf_C2H2_sf"/>
</dbReference>
<dbReference type="Proteomes" id="UP001549920">
    <property type="component" value="Unassembled WGS sequence"/>
</dbReference>
<sequence length="447" mass="51804">MTIKDDDGSDIVLTVLKTPICLDSLKWEYEEDTKRYHQKKSDGNISVDNVTKPLPNASFTSVSFLKEPIALDEWNKVAEPLSQITFNVKTVQGSYMRPSRKKANAMEFQAWKRNALVIFENSFVYPFVHSGNQYKCFVCAKLFLDPNALKEHTTKEHNIKDLQKELNNRIRDKNLKIDITDLQCRVCLERLPNFEALIVHLKEHGKNVHLELKDNLIPFKLAGDTFECQVCGESFLKLRLLIIHMSKHFNNFNCEVCGSVFISLNLLKRHQQTHVSGNFPCDKCDKVFSNSAKRTLHMRGVHLKQLPRRCPICPERFNSNYQRTKHLRIVHNQTSGLYKCETCGREYDLKYHLLIHIRSVHLQERNQECSICNSRFFSKYCLSRHMVIHTGEKNFKCNVCGKAYARRKNLREHHRVHEMAQNCSVCGQNCEGQASLVAHMNSAHGVL</sequence>
<evidence type="ECO:0000313" key="8">
    <source>
        <dbReference type="Proteomes" id="UP001549920"/>
    </source>
</evidence>
<evidence type="ECO:0000256" key="4">
    <source>
        <dbReference type="ARBA" id="ARBA00022833"/>
    </source>
</evidence>
<keyword evidence="1" id="KW-0479">Metal-binding</keyword>
<accession>A0ABR3GZZ6</accession>
<proteinExistence type="predicted"/>
<dbReference type="PROSITE" id="PS00028">
    <property type="entry name" value="ZINC_FINGER_C2H2_1"/>
    <property type="match status" value="9"/>
</dbReference>
<evidence type="ECO:0000259" key="6">
    <source>
        <dbReference type="PROSITE" id="PS50157"/>
    </source>
</evidence>
<comment type="caution">
    <text evidence="7">The sequence shown here is derived from an EMBL/GenBank/DDBJ whole genome shotgun (WGS) entry which is preliminary data.</text>
</comment>
<keyword evidence="4" id="KW-0862">Zinc</keyword>
<dbReference type="InterPro" id="IPR013087">
    <property type="entry name" value="Znf_C2H2_type"/>
</dbReference>
<organism evidence="7 8">
    <name type="scientific">Loxostege sticticalis</name>
    <name type="common">Beet webworm moth</name>
    <dbReference type="NCBI Taxonomy" id="481309"/>
    <lineage>
        <taxon>Eukaryota</taxon>
        <taxon>Metazoa</taxon>
        <taxon>Ecdysozoa</taxon>
        <taxon>Arthropoda</taxon>
        <taxon>Hexapoda</taxon>
        <taxon>Insecta</taxon>
        <taxon>Pterygota</taxon>
        <taxon>Neoptera</taxon>
        <taxon>Endopterygota</taxon>
        <taxon>Lepidoptera</taxon>
        <taxon>Glossata</taxon>
        <taxon>Ditrysia</taxon>
        <taxon>Pyraloidea</taxon>
        <taxon>Crambidae</taxon>
        <taxon>Pyraustinae</taxon>
        <taxon>Loxostege</taxon>
    </lineage>
</organism>
<dbReference type="SUPFAM" id="SSF57667">
    <property type="entry name" value="beta-beta-alpha zinc fingers"/>
    <property type="match status" value="4"/>
</dbReference>
<feature type="domain" description="C2H2-type" evidence="6">
    <location>
        <begin position="226"/>
        <end position="248"/>
    </location>
</feature>